<protein>
    <submittedName>
        <fullName evidence="1">Uncharacterized protein</fullName>
    </submittedName>
</protein>
<dbReference type="RefSeq" id="WP_154362070.1">
    <property type="nucleotide sequence ID" value="NZ_WKJM01000003.1"/>
</dbReference>
<dbReference type="EMBL" id="WKJM01000003">
    <property type="protein sequence ID" value="MRX07179.1"/>
    <property type="molecule type" value="Genomic_DNA"/>
</dbReference>
<keyword evidence="2" id="KW-1185">Reference proteome</keyword>
<proteinExistence type="predicted"/>
<accession>A0A6L5QC07</accession>
<reference evidence="1 2" key="1">
    <citation type="submission" date="2019-11" db="EMBL/GenBank/DDBJ databases">
        <title>Novel species isolated from a subtropical stream in China.</title>
        <authorList>
            <person name="Lu H."/>
        </authorList>
    </citation>
    <scope>NUCLEOTIDE SEQUENCE [LARGE SCALE GENOMIC DNA]</scope>
    <source>
        <strain evidence="1 2">FT25W</strain>
    </source>
</reference>
<dbReference type="AlphaFoldDB" id="A0A6L5QC07"/>
<dbReference type="Proteomes" id="UP000481037">
    <property type="component" value="Unassembled WGS sequence"/>
</dbReference>
<name>A0A6L5QC07_9BURK</name>
<comment type="caution">
    <text evidence="1">The sequence shown here is derived from an EMBL/GenBank/DDBJ whole genome shotgun (WGS) entry which is preliminary data.</text>
</comment>
<evidence type="ECO:0000313" key="1">
    <source>
        <dbReference type="EMBL" id="MRX07179.1"/>
    </source>
</evidence>
<gene>
    <name evidence="1" type="ORF">GJ697_04945</name>
</gene>
<evidence type="ECO:0000313" key="2">
    <source>
        <dbReference type="Proteomes" id="UP000481037"/>
    </source>
</evidence>
<sequence>MAHFEIDISEFDPFARAVLAAALAHARAHRGTHSHSLLLEDFYRLAGLSGEVYVVNFMGAVADAMKATVLSPDYEAETLRGWYVFESISVTRTRFDFAINAIALDASEFPLNRDEVRQMLVGAQQ</sequence>
<organism evidence="1 2">
    <name type="scientific">Duganella alba</name>
    <dbReference type="NCBI Taxonomy" id="2666081"/>
    <lineage>
        <taxon>Bacteria</taxon>
        <taxon>Pseudomonadati</taxon>
        <taxon>Pseudomonadota</taxon>
        <taxon>Betaproteobacteria</taxon>
        <taxon>Burkholderiales</taxon>
        <taxon>Oxalobacteraceae</taxon>
        <taxon>Telluria group</taxon>
        <taxon>Duganella</taxon>
    </lineage>
</organism>